<proteinExistence type="predicted"/>
<accession>A0A9W6U7P0</accession>
<keyword evidence="5" id="KW-0539">Nucleus</keyword>
<sequence>MAQTQTPERRKLSVRELLELERQIYQESIDRVLQQQELLKRCELEDFVRRCRPFELDRERELEVARAQYQFSKRDASSLQDFDLQQAEDVFRTDRQQLKRKLLERARRRRLKIEKRLKALDDDDTPPPTSNLKQRTRHDVDAVNGHFEPKLLKQQLRRAQRRTRKNFNFRHLTGGVLPTPERIVKDVMTECEKLQHNREQDEMLKVAGEEGVASKMQVTITEDGKVICSGEGEDMTFTVGDAVVLTSRLTEEDFYGFVSVISKDEVRLVLVCGTHVRVAFARLRSGQCTLEKQHNAVVPVLKHENGQDNHEMSGSKPVATNLEELLRDPPDVRRRAAAVMSTLRFCCSFVFGAHHTDLCCLQID</sequence>
<evidence type="ECO:0000256" key="1">
    <source>
        <dbReference type="ARBA" id="ARBA00004123"/>
    </source>
</evidence>
<evidence type="ECO:0000256" key="2">
    <source>
        <dbReference type="ARBA" id="ARBA00022491"/>
    </source>
</evidence>
<comment type="subcellular location">
    <subcellularLocation>
        <location evidence="1">Nucleus</location>
    </subcellularLocation>
</comment>
<evidence type="ECO:0000256" key="3">
    <source>
        <dbReference type="ARBA" id="ARBA00023015"/>
    </source>
</evidence>
<dbReference type="InterPro" id="IPR013907">
    <property type="entry name" value="Sds3"/>
</dbReference>
<keyword evidence="3" id="KW-0805">Transcription regulation</keyword>
<dbReference type="EMBL" id="BSXW01000667">
    <property type="protein sequence ID" value="GMF27594.1"/>
    <property type="molecule type" value="Genomic_DNA"/>
</dbReference>
<comment type="caution">
    <text evidence="6">The sequence shown here is derived from an EMBL/GenBank/DDBJ whole genome shotgun (WGS) entry which is preliminary data.</text>
</comment>
<keyword evidence="2" id="KW-0678">Repressor</keyword>
<dbReference type="SMART" id="SM01401">
    <property type="entry name" value="Sds3"/>
    <property type="match status" value="1"/>
</dbReference>
<evidence type="ECO:0000256" key="4">
    <source>
        <dbReference type="ARBA" id="ARBA00023163"/>
    </source>
</evidence>
<evidence type="ECO:0000313" key="7">
    <source>
        <dbReference type="Proteomes" id="UP001165083"/>
    </source>
</evidence>
<keyword evidence="7" id="KW-1185">Reference proteome</keyword>
<protein>
    <submittedName>
        <fullName evidence="6">Unnamed protein product</fullName>
    </submittedName>
</protein>
<gene>
    <name evidence="6" type="ORF">Plil01_001155400</name>
</gene>
<dbReference type="AlphaFoldDB" id="A0A9W6U7P0"/>
<evidence type="ECO:0000256" key="5">
    <source>
        <dbReference type="ARBA" id="ARBA00023242"/>
    </source>
</evidence>
<dbReference type="GO" id="GO:0010468">
    <property type="term" value="P:regulation of gene expression"/>
    <property type="evidence" value="ECO:0007669"/>
    <property type="project" value="UniProtKB-ARBA"/>
</dbReference>
<organism evidence="6 7">
    <name type="scientific">Phytophthora lilii</name>
    <dbReference type="NCBI Taxonomy" id="2077276"/>
    <lineage>
        <taxon>Eukaryota</taxon>
        <taxon>Sar</taxon>
        <taxon>Stramenopiles</taxon>
        <taxon>Oomycota</taxon>
        <taxon>Peronosporomycetes</taxon>
        <taxon>Peronosporales</taxon>
        <taxon>Peronosporaceae</taxon>
        <taxon>Phytophthora</taxon>
    </lineage>
</organism>
<dbReference type="GO" id="GO:0005654">
    <property type="term" value="C:nucleoplasm"/>
    <property type="evidence" value="ECO:0007669"/>
    <property type="project" value="UniProtKB-ARBA"/>
</dbReference>
<dbReference type="Proteomes" id="UP001165083">
    <property type="component" value="Unassembled WGS sequence"/>
</dbReference>
<evidence type="ECO:0000313" key="6">
    <source>
        <dbReference type="EMBL" id="GMF27594.1"/>
    </source>
</evidence>
<keyword evidence="4" id="KW-0804">Transcription</keyword>
<name>A0A9W6U7P0_9STRA</name>
<reference evidence="6" key="1">
    <citation type="submission" date="2023-04" db="EMBL/GenBank/DDBJ databases">
        <title>Phytophthora lilii NBRC 32176.</title>
        <authorList>
            <person name="Ichikawa N."/>
            <person name="Sato H."/>
            <person name="Tonouchi N."/>
        </authorList>
    </citation>
    <scope>NUCLEOTIDE SEQUENCE</scope>
    <source>
        <strain evidence="6">NBRC 32176</strain>
    </source>
</reference>
<dbReference type="OrthoDB" id="75230at2759"/>